<name>M3G1H2_LEPIT</name>
<organism evidence="1 2">
    <name type="scientific">Leptospira interrogans serovar Copenhageni str. LT2050</name>
    <dbReference type="NCBI Taxonomy" id="1001598"/>
    <lineage>
        <taxon>Bacteria</taxon>
        <taxon>Pseudomonadati</taxon>
        <taxon>Spirochaetota</taxon>
        <taxon>Spirochaetia</taxon>
        <taxon>Leptospirales</taxon>
        <taxon>Leptospiraceae</taxon>
        <taxon>Leptospira</taxon>
    </lineage>
</organism>
<comment type="caution">
    <text evidence="1">The sequence shown here is derived from an EMBL/GenBank/DDBJ whole genome shotgun (WGS) entry which is preliminary data.</text>
</comment>
<dbReference type="AlphaFoldDB" id="M3G1H2"/>
<protein>
    <submittedName>
        <fullName evidence="1">Uncharacterized protein</fullName>
    </submittedName>
</protein>
<sequence length="39" mass="4367">MVIFPSPKRRTSLLQTIGPPPIDETKLSAFYPLDETHIG</sequence>
<evidence type="ECO:0000313" key="1">
    <source>
        <dbReference type="EMBL" id="EMG19065.1"/>
    </source>
</evidence>
<gene>
    <name evidence="1" type="ORF">LEP1GSC150_2193</name>
</gene>
<accession>M3G1H2</accession>
<proteinExistence type="predicted"/>
<evidence type="ECO:0000313" key="2">
    <source>
        <dbReference type="Proteomes" id="UP000011778"/>
    </source>
</evidence>
<dbReference type="EMBL" id="AFMD02000567">
    <property type="protein sequence ID" value="EMG19065.1"/>
    <property type="molecule type" value="Genomic_DNA"/>
</dbReference>
<reference evidence="1 2" key="1">
    <citation type="submission" date="2013-02" db="EMBL/GenBank/DDBJ databases">
        <authorList>
            <person name="Harkins D.M."/>
            <person name="Durkin A.S."/>
            <person name="Brinkac L.M."/>
            <person name="Haft D.H."/>
            <person name="Selengut J.D."/>
            <person name="Sanka R."/>
            <person name="DePew J."/>
            <person name="Purushe J."/>
            <person name="Tulsiani S.M."/>
            <person name="Graham G.C."/>
            <person name="Burns M.-A."/>
            <person name="Dohnt M.F."/>
            <person name="Smythe L.D."/>
            <person name="McKay D.B."/>
            <person name="Craig S.B."/>
            <person name="Vinetz J.M."/>
            <person name="Sutton G.G."/>
            <person name="Nierman W.C."/>
            <person name="Fouts D.E."/>
        </authorList>
    </citation>
    <scope>NUCLEOTIDE SEQUENCE [LARGE SCALE GENOMIC DNA]</scope>
    <source>
        <strain evidence="1 2">LT2050</strain>
    </source>
</reference>
<dbReference type="Proteomes" id="UP000011778">
    <property type="component" value="Unassembled WGS sequence"/>
</dbReference>